<proteinExistence type="predicted"/>
<reference evidence="1" key="2">
    <citation type="submission" date="2023-01" db="EMBL/GenBank/DDBJ databases">
        <authorList>
            <person name="Sun Q."/>
            <person name="Evtushenko L."/>
        </authorList>
    </citation>
    <scope>NUCLEOTIDE SEQUENCE</scope>
    <source>
        <strain evidence="1">VKM B-2789</strain>
    </source>
</reference>
<protein>
    <submittedName>
        <fullName evidence="1">Uncharacterized protein</fullName>
    </submittedName>
</protein>
<sequence>MTILIVSDINFDDDAVVAKYPWPFVSAILDFDYANQRFYYNGTVYDALADMVTAGFYTENPSGDSIILPSAITTCSLFFEGVAAGSTPSGAAQWALALDDGDDGDLLDNAIWIDRTQVSPAGRGEIGCYVGGAIQTGDEMRSLAVLPNSTHVSIAARFATSNLGVSYNGAAVRTNGTALLPTSLSRVVVKNRGIDYARPWGGTATRMAVIAAAVTDAELISMATP</sequence>
<dbReference type="AlphaFoldDB" id="A0A9W6NDA2"/>
<comment type="caution">
    <text evidence="1">The sequence shown here is derived from an EMBL/GenBank/DDBJ whole genome shotgun (WGS) entry which is preliminary data.</text>
</comment>
<organism evidence="1 2">
    <name type="scientific">Ancylobacter defluvii</name>
    <dbReference type="NCBI Taxonomy" id="1282440"/>
    <lineage>
        <taxon>Bacteria</taxon>
        <taxon>Pseudomonadati</taxon>
        <taxon>Pseudomonadota</taxon>
        <taxon>Alphaproteobacteria</taxon>
        <taxon>Hyphomicrobiales</taxon>
        <taxon>Xanthobacteraceae</taxon>
        <taxon>Ancylobacter</taxon>
    </lineage>
</organism>
<dbReference type="RefSeq" id="WP_213363731.1">
    <property type="nucleotide sequence ID" value="NZ_BSFM01000021.1"/>
</dbReference>
<name>A0A9W6NDA2_9HYPH</name>
<keyword evidence="2" id="KW-1185">Reference proteome</keyword>
<gene>
    <name evidence="1" type="ORF">GCM10017653_47680</name>
</gene>
<reference evidence="1" key="1">
    <citation type="journal article" date="2014" name="Int. J. Syst. Evol. Microbiol.">
        <title>Complete genome sequence of Corynebacterium casei LMG S-19264T (=DSM 44701T), isolated from a smear-ripened cheese.</title>
        <authorList>
            <consortium name="US DOE Joint Genome Institute (JGI-PGF)"/>
            <person name="Walter F."/>
            <person name="Albersmeier A."/>
            <person name="Kalinowski J."/>
            <person name="Ruckert C."/>
        </authorList>
    </citation>
    <scope>NUCLEOTIDE SEQUENCE</scope>
    <source>
        <strain evidence="1">VKM B-2789</strain>
    </source>
</reference>
<evidence type="ECO:0000313" key="1">
    <source>
        <dbReference type="EMBL" id="GLK86698.1"/>
    </source>
</evidence>
<accession>A0A9W6NDA2</accession>
<dbReference type="Proteomes" id="UP001143330">
    <property type="component" value="Unassembled WGS sequence"/>
</dbReference>
<dbReference type="EMBL" id="BSFM01000021">
    <property type="protein sequence ID" value="GLK86698.1"/>
    <property type="molecule type" value="Genomic_DNA"/>
</dbReference>
<evidence type="ECO:0000313" key="2">
    <source>
        <dbReference type="Proteomes" id="UP001143330"/>
    </source>
</evidence>